<organism evidence="1 2">
    <name type="scientific">Araneus ventricosus</name>
    <name type="common">Orbweaver spider</name>
    <name type="synonym">Epeira ventricosa</name>
    <dbReference type="NCBI Taxonomy" id="182803"/>
    <lineage>
        <taxon>Eukaryota</taxon>
        <taxon>Metazoa</taxon>
        <taxon>Ecdysozoa</taxon>
        <taxon>Arthropoda</taxon>
        <taxon>Chelicerata</taxon>
        <taxon>Arachnida</taxon>
        <taxon>Araneae</taxon>
        <taxon>Araneomorphae</taxon>
        <taxon>Entelegynae</taxon>
        <taxon>Araneoidea</taxon>
        <taxon>Araneidae</taxon>
        <taxon>Araneus</taxon>
    </lineage>
</organism>
<proteinExistence type="predicted"/>
<accession>A0A4Y2IY30</accession>
<comment type="caution">
    <text evidence="1">The sequence shown here is derived from an EMBL/GenBank/DDBJ whole genome shotgun (WGS) entry which is preliminary data.</text>
</comment>
<evidence type="ECO:0000313" key="1">
    <source>
        <dbReference type="EMBL" id="GBM82753.1"/>
    </source>
</evidence>
<dbReference type="Proteomes" id="UP000499080">
    <property type="component" value="Unassembled WGS sequence"/>
</dbReference>
<reference evidence="1 2" key="1">
    <citation type="journal article" date="2019" name="Sci. Rep.">
        <title>Orb-weaving spider Araneus ventricosus genome elucidates the spidroin gene catalogue.</title>
        <authorList>
            <person name="Kono N."/>
            <person name="Nakamura H."/>
            <person name="Ohtoshi R."/>
            <person name="Moran D.A.P."/>
            <person name="Shinohara A."/>
            <person name="Yoshida Y."/>
            <person name="Fujiwara M."/>
            <person name="Mori M."/>
            <person name="Tomita M."/>
            <person name="Arakawa K."/>
        </authorList>
    </citation>
    <scope>NUCLEOTIDE SEQUENCE [LARGE SCALE GENOMIC DNA]</scope>
</reference>
<name>A0A4Y2IY30_ARAVE</name>
<sequence length="384" mass="43476">MDIEEKLKEWGFEELAQEFTENGINMEVLKICSIEDISSLLSPLNLGSKIIFKRKLEEFQKGAVWMENCSEVPVDVENEIIPSCSREYSPCSRKYSPCSREYSPHTASTSEVPVDVENEIIPSCSRDYSPCSRKYSPCSGECSSHTASTSEVFDKTPVAIASCPTASFPKVTRNYSPNRILKDKSRMTESPEIMVRKSFKYDELYYEVLDKNLKENVFGRSITSFYGKTGYLDRSNRNKLAKLIISLELEDNLDKSITSERFLQLRDAIVKIFPTETKETWYTPYQYVENDRKVNAKGKLVDLYHNNRKNLIKLGIITRRGRARTCSTPKPDEGVIFQQDGASGYNIPPAVDRQGCCHGMATTIPGHNAIRLLLVGLCVATCVQ</sequence>
<evidence type="ECO:0008006" key="3">
    <source>
        <dbReference type="Google" id="ProtNLM"/>
    </source>
</evidence>
<dbReference type="EMBL" id="BGPR01003031">
    <property type="protein sequence ID" value="GBM82753.1"/>
    <property type="molecule type" value="Genomic_DNA"/>
</dbReference>
<keyword evidence="2" id="KW-1185">Reference proteome</keyword>
<dbReference type="AlphaFoldDB" id="A0A4Y2IY30"/>
<gene>
    <name evidence="1" type="ORF">AVEN_154065_1</name>
</gene>
<protein>
    <recommendedName>
        <fullName evidence="3">SAM domain-containing protein</fullName>
    </recommendedName>
</protein>
<evidence type="ECO:0000313" key="2">
    <source>
        <dbReference type="Proteomes" id="UP000499080"/>
    </source>
</evidence>